<accession>A0A8J1U6U0</accession>
<dbReference type="EMBL" id="CAIIXF020000001">
    <property type="protein sequence ID" value="CAH1774059.1"/>
    <property type="molecule type" value="Genomic_DNA"/>
</dbReference>
<dbReference type="SUPFAM" id="SSF56235">
    <property type="entry name" value="N-terminal nucleophile aminohydrolases (Ntn hydrolases)"/>
    <property type="match status" value="1"/>
</dbReference>
<gene>
    <name evidence="2" type="ORF">OFUS_LOCUS1580</name>
</gene>
<name>A0A8J1U6U0_OWEFU</name>
<dbReference type="InterPro" id="IPR043137">
    <property type="entry name" value="GGT_ssub_C"/>
</dbReference>
<organism evidence="2 3">
    <name type="scientific">Owenia fusiformis</name>
    <name type="common">Polychaete worm</name>
    <dbReference type="NCBI Taxonomy" id="6347"/>
    <lineage>
        <taxon>Eukaryota</taxon>
        <taxon>Metazoa</taxon>
        <taxon>Spiralia</taxon>
        <taxon>Lophotrochozoa</taxon>
        <taxon>Annelida</taxon>
        <taxon>Polychaeta</taxon>
        <taxon>Sedentaria</taxon>
        <taxon>Canalipalpata</taxon>
        <taxon>Sabellida</taxon>
        <taxon>Oweniida</taxon>
        <taxon>Oweniidae</taxon>
        <taxon>Owenia</taxon>
    </lineage>
</organism>
<proteinExistence type="predicted"/>
<sequence length="100" mass="11084">GGSKINSAISYNIIQNLWLGKTVKEAVDYPRIHHQLTPPYIEIEHGFPKKYINGLLSKGHDVYMLKSAGSISQAIHNTNTGHNPIHAISDYRKGGRSNGF</sequence>
<dbReference type="GO" id="GO:0006751">
    <property type="term" value="P:glutathione catabolic process"/>
    <property type="evidence" value="ECO:0007669"/>
    <property type="project" value="InterPro"/>
</dbReference>
<feature type="binding site" evidence="1">
    <location>
        <position position="2"/>
    </location>
    <ligand>
        <name>L-glutamate</name>
        <dbReference type="ChEBI" id="CHEBI:29985"/>
    </ligand>
</feature>
<comment type="caution">
    <text evidence="2">The sequence shown here is derived from an EMBL/GenBank/DDBJ whole genome shotgun (WGS) entry which is preliminary data.</text>
</comment>
<dbReference type="PANTHER" id="PTHR11686:SF9">
    <property type="entry name" value="RE13973P"/>
    <property type="match status" value="1"/>
</dbReference>
<dbReference type="Pfam" id="PF01019">
    <property type="entry name" value="G_glu_transpept"/>
    <property type="match status" value="1"/>
</dbReference>
<dbReference type="OrthoDB" id="1081007at2759"/>
<dbReference type="Proteomes" id="UP000749559">
    <property type="component" value="Unassembled WGS sequence"/>
</dbReference>
<feature type="non-terminal residue" evidence="2">
    <location>
        <position position="100"/>
    </location>
</feature>
<keyword evidence="3" id="KW-1185">Reference proteome</keyword>
<evidence type="ECO:0000313" key="3">
    <source>
        <dbReference type="Proteomes" id="UP000749559"/>
    </source>
</evidence>
<dbReference type="Gene3D" id="3.60.20.40">
    <property type="match status" value="1"/>
</dbReference>
<dbReference type="GO" id="GO:0005886">
    <property type="term" value="C:plasma membrane"/>
    <property type="evidence" value="ECO:0007669"/>
    <property type="project" value="TreeGrafter"/>
</dbReference>
<evidence type="ECO:0000256" key="1">
    <source>
        <dbReference type="PIRSR" id="PIRSR600101-2"/>
    </source>
</evidence>
<dbReference type="InterPro" id="IPR029055">
    <property type="entry name" value="Ntn_hydrolases_N"/>
</dbReference>
<dbReference type="PANTHER" id="PTHR11686">
    <property type="entry name" value="GAMMA GLUTAMYL TRANSPEPTIDASE"/>
    <property type="match status" value="1"/>
</dbReference>
<evidence type="ECO:0000313" key="2">
    <source>
        <dbReference type="EMBL" id="CAH1774059.1"/>
    </source>
</evidence>
<dbReference type="AlphaFoldDB" id="A0A8J1U6U0"/>
<dbReference type="GO" id="GO:0036374">
    <property type="term" value="F:glutathione hydrolase activity"/>
    <property type="evidence" value="ECO:0007669"/>
    <property type="project" value="InterPro"/>
</dbReference>
<protein>
    <submittedName>
        <fullName evidence="2">Uncharacterized protein</fullName>
    </submittedName>
</protein>
<dbReference type="InterPro" id="IPR000101">
    <property type="entry name" value="GGT_peptidase"/>
</dbReference>
<reference evidence="2" key="1">
    <citation type="submission" date="2022-03" db="EMBL/GenBank/DDBJ databases">
        <authorList>
            <person name="Martin C."/>
        </authorList>
    </citation>
    <scope>NUCLEOTIDE SEQUENCE</scope>
</reference>